<organism evidence="1 2">
    <name type="scientific">Ruminococcus albus (strain ATCC 27210 / DSM 20455 / JCM 14654 / NCDO 2250 / 7)</name>
    <dbReference type="NCBI Taxonomy" id="697329"/>
    <lineage>
        <taxon>Bacteria</taxon>
        <taxon>Bacillati</taxon>
        <taxon>Bacillota</taxon>
        <taxon>Clostridia</taxon>
        <taxon>Eubacteriales</taxon>
        <taxon>Oscillospiraceae</taxon>
        <taxon>Ruminococcus</taxon>
    </lineage>
</organism>
<gene>
    <name evidence="1" type="ordered locus">Rumal_3548</name>
</gene>
<keyword evidence="1" id="KW-0614">Plasmid</keyword>
<evidence type="ECO:0000313" key="2">
    <source>
        <dbReference type="Proteomes" id="UP000006919"/>
    </source>
</evidence>
<name>E6UJZ4_RUMA7</name>
<reference evidence="2" key="1">
    <citation type="journal article" date="2011" name="J. Bacteriol.">
        <title>Complete genome of the cellulolytic ruminal bacterium Ruminococcus albus 7.</title>
        <authorList>
            <person name="Suen G."/>
            <person name="Stevenson D.M."/>
            <person name="Bruce D.C."/>
            <person name="Chertkov O."/>
            <person name="Copeland A."/>
            <person name="Cheng J.F."/>
            <person name="Detter C."/>
            <person name="Detter J.C."/>
            <person name="Goodwin L.A."/>
            <person name="Han C.S."/>
            <person name="Hauser L.J."/>
            <person name="Ivanova N.N."/>
            <person name="Kyrpides N.C."/>
            <person name="Land M.L."/>
            <person name="Lapidus A."/>
            <person name="Lucas S."/>
            <person name="Ovchinnikova G."/>
            <person name="Pitluck S."/>
            <person name="Tapia R."/>
            <person name="Woyke T."/>
            <person name="Boyum J."/>
            <person name="Mead D."/>
            <person name="Weimer P.J."/>
        </authorList>
    </citation>
    <scope>NUCLEOTIDE SEQUENCE [LARGE SCALE GENOMIC DNA]</scope>
    <source>
        <strain evidence="2">ATCC 27210 / DSM 20455 / JCM 14654 / NCDO 2250 / 7</strain>
        <plasmid evidence="2">pRUMAL01</plasmid>
    </source>
</reference>
<dbReference type="AlphaFoldDB" id="E6UJZ4"/>
<dbReference type="HOGENOM" id="CLU_2384352_0_0_9"/>
<dbReference type="Proteomes" id="UP000006919">
    <property type="component" value="Plasmid pRUMAL01"/>
</dbReference>
<dbReference type="KEGG" id="ral:Rumal_3548"/>
<proteinExistence type="predicted"/>
<evidence type="ECO:0000313" key="1">
    <source>
        <dbReference type="EMBL" id="ADU23990.1"/>
    </source>
</evidence>
<accession>E6UJZ4</accession>
<geneLocation type="plasmid" evidence="1 2">
    <name>pRUMAL01</name>
</geneLocation>
<dbReference type="RefSeq" id="WP_013483539.1">
    <property type="nucleotide sequence ID" value="NC_014824.1"/>
</dbReference>
<protein>
    <submittedName>
        <fullName evidence="1">Uncharacterized protein</fullName>
    </submittedName>
</protein>
<sequence length="94" mass="11038">MNYKNGKYILDDGHIVPSYEAIQIYNVVEFNSRKEEVYDMYLSVNKDKKIPDDFFESVKLRELTDDYIDAITNENDNLSDILYNVVKSGCKKEI</sequence>
<dbReference type="EMBL" id="CP002404">
    <property type="protein sequence ID" value="ADU23990.1"/>
    <property type="molecule type" value="Genomic_DNA"/>
</dbReference>